<feature type="signal peptide" evidence="1">
    <location>
        <begin position="1"/>
        <end position="24"/>
    </location>
</feature>
<dbReference type="RefSeq" id="WP_191180637.1">
    <property type="nucleotide sequence ID" value="NZ_JACXXP010000027.1"/>
</dbReference>
<feature type="chain" id="PRO_5040393471" description="Lipocalin-like domain-containing protein" evidence="1">
    <location>
        <begin position="25"/>
        <end position="147"/>
    </location>
</feature>
<keyword evidence="4" id="KW-1185">Reference proteome</keyword>
<evidence type="ECO:0000313" key="2">
    <source>
        <dbReference type="EMBL" id="MBD3906216.1"/>
    </source>
</evidence>
<gene>
    <name evidence="2" type="ORF">IEW27_16650</name>
    <name evidence="3" type="ORF">LNP80_21625</name>
</gene>
<comment type="caution">
    <text evidence="3">The sequence shown here is derived from an EMBL/GenBank/DDBJ whole genome shotgun (WGS) entry which is preliminary data.</text>
</comment>
<evidence type="ECO:0000313" key="3">
    <source>
        <dbReference type="EMBL" id="MCC9036811.1"/>
    </source>
</evidence>
<evidence type="ECO:0000256" key="1">
    <source>
        <dbReference type="SAM" id="SignalP"/>
    </source>
</evidence>
<dbReference type="EMBL" id="JACXXP010000027">
    <property type="protein sequence ID" value="MBD3906216.1"/>
    <property type="molecule type" value="Genomic_DNA"/>
</dbReference>
<proteinExistence type="predicted"/>
<evidence type="ECO:0000313" key="4">
    <source>
        <dbReference type="Proteomes" id="UP000603715"/>
    </source>
</evidence>
<sequence>MMDKKLLKFILIFFVLNISVSCKGQDNASELTTTWHEVKKQGNNYFIIDCGYEGNWIKIQSDSITDHGIMEENTFRIQRVAKGNKATSFYIDEKEKYEISWVDKNKGIIKLINGVDNNSLKYYVNESHLKKIKKIKGTNKDCITSEE</sequence>
<evidence type="ECO:0008006" key="6">
    <source>
        <dbReference type="Google" id="ProtNLM"/>
    </source>
</evidence>
<keyword evidence="1" id="KW-0732">Signal</keyword>
<dbReference type="AlphaFoldDB" id="A0A9Q3V0C5"/>
<dbReference type="Proteomes" id="UP000603715">
    <property type="component" value="Unassembled WGS sequence"/>
</dbReference>
<evidence type="ECO:0000313" key="5">
    <source>
        <dbReference type="Proteomes" id="UP001107960"/>
    </source>
</evidence>
<name>A0A9Q3V0C5_9FLAO</name>
<dbReference type="PROSITE" id="PS51257">
    <property type="entry name" value="PROKAR_LIPOPROTEIN"/>
    <property type="match status" value="1"/>
</dbReference>
<dbReference type="Proteomes" id="UP001107960">
    <property type="component" value="Unassembled WGS sequence"/>
</dbReference>
<reference evidence="2" key="3">
    <citation type="submission" date="2024-05" db="EMBL/GenBank/DDBJ databases">
        <title>Description of novel Chryseobacterium sp. strain C-2.</title>
        <authorList>
            <person name="Saticioglu I.B."/>
        </authorList>
    </citation>
    <scope>NUCLEOTIDE SEQUENCE</scope>
    <source>
        <strain evidence="2">C-2</strain>
    </source>
</reference>
<protein>
    <recommendedName>
        <fullName evidence="6">Lipocalin-like domain-containing protein</fullName>
    </recommendedName>
</protein>
<reference evidence="3" key="1">
    <citation type="submission" date="2021-11" db="EMBL/GenBank/DDBJ databases">
        <title>Description of novel Chryseobacterium species.</title>
        <authorList>
            <person name="Saticioglu I.B."/>
            <person name="Ay H."/>
            <person name="Altun S."/>
            <person name="Duman M."/>
        </authorList>
    </citation>
    <scope>NUCLEOTIDE SEQUENCE</scope>
    <source>
        <strain evidence="3">C-39</strain>
    </source>
</reference>
<organism evidence="3 5">
    <name type="scientific">Chryseobacterium muglaense</name>
    <dbReference type="NCBI Taxonomy" id="2893752"/>
    <lineage>
        <taxon>Bacteria</taxon>
        <taxon>Pseudomonadati</taxon>
        <taxon>Bacteroidota</taxon>
        <taxon>Flavobacteriia</taxon>
        <taxon>Flavobacteriales</taxon>
        <taxon>Weeksellaceae</taxon>
        <taxon>Chryseobacterium group</taxon>
        <taxon>Chryseobacterium</taxon>
    </lineage>
</organism>
<accession>A0A9Q3V0C5</accession>
<reference evidence="4" key="2">
    <citation type="submission" date="2023-07" db="EMBL/GenBank/DDBJ databases">
        <title>Description of novel Chryseobacterium sp. strain C-2.</title>
        <authorList>
            <person name="Saticioglu I.B."/>
        </authorList>
    </citation>
    <scope>NUCLEOTIDE SEQUENCE [LARGE SCALE GENOMIC DNA]</scope>
    <source>
        <strain evidence="4">C-2</strain>
    </source>
</reference>
<dbReference type="EMBL" id="JAJJML010000001">
    <property type="protein sequence ID" value="MCC9036811.1"/>
    <property type="molecule type" value="Genomic_DNA"/>
</dbReference>